<feature type="signal peptide" evidence="1">
    <location>
        <begin position="1"/>
        <end position="21"/>
    </location>
</feature>
<comment type="caution">
    <text evidence="2">The sequence shown here is derived from an EMBL/GenBank/DDBJ whole genome shotgun (WGS) entry which is preliminary data.</text>
</comment>
<evidence type="ECO:0000256" key="1">
    <source>
        <dbReference type="SAM" id="SignalP"/>
    </source>
</evidence>
<keyword evidence="1" id="KW-0732">Signal</keyword>
<gene>
    <name evidence="2" type="primary">A02g505300.1_BraROA</name>
    <name evidence="2" type="ORF">IGI04_006686</name>
</gene>
<sequence length="73" mass="8467">MMETAIILLLFDRAALRPATARLDSTPEIASLDTWEEEEELTLRAGHDGGYLYRRSFMPRPKTIEAEKESIRW</sequence>
<evidence type="ECO:0000313" key="3">
    <source>
        <dbReference type="Proteomes" id="UP000823674"/>
    </source>
</evidence>
<dbReference type="Proteomes" id="UP000823674">
    <property type="component" value="Chromosome A02"/>
</dbReference>
<organism evidence="2 3">
    <name type="scientific">Brassica rapa subsp. trilocularis</name>
    <dbReference type="NCBI Taxonomy" id="1813537"/>
    <lineage>
        <taxon>Eukaryota</taxon>
        <taxon>Viridiplantae</taxon>
        <taxon>Streptophyta</taxon>
        <taxon>Embryophyta</taxon>
        <taxon>Tracheophyta</taxon>
        <taxon>Spermatophyta</taxon>
        <taxon>Magnoliopsida</taxon>
        <taxon>eudicotyledons</taxon>
        <taxon>Gunneridae</taxon>
        <taxon>Pentapetalae</taxon>
        <taxon>rosids</taxon>
        <taxon>malvids</taxon>
        <taxon>Brassicales</taxon>
        <taxon>Brassicaceae</taxon>
        <taxon>Brassiceae</taxon>
        <taxon>Brassica</taxon>
    </lineage>
</organism>
<dbReference type="EMBL" id="JADBGQ010000002">
    <property type="protein sequence ID" value="KAG5410367.1"/>
    <property type="molecule type" value="Genomic_DNA"/>
</dbReference>
<reference evidence="2 3" key="1">
    <citation type="submission" date="2021-03" db="EMBL/GenBank/DDBJ databases">
        <authorList>
            <person name="King G.J."/>
            <person name="Bancroft I."/>
            <person name="Baten A."/>
            <person name="Bloomfield J."/>
            <person name="Borpatragohain P."/>
            <person name="He Z."/>
            <person name="Irish N."/>
            <person name="Irwin J."/>
            <person name="Liu K."/>
            <person name="Mauleon R.P."/>
            <person name="Moore J."/>
            <person name="Morris R."/>
            <person name="Ostergaard L."/>
            <person name="Wang B."/>
            <person name="Wells R."/>
        </authorList>
    </citation>
    <scope>NUCLEOTIDE SEQUENCE [LARGE SCALE GENOMIC DNA]</scope>
    <source>
        <strain evidence="2">R-o-18</strain>
        <tissue evidence="2">Leaf</tissue>
    </source>
</reference>
<accession>A0ABQ7NHK1</accession>
<evidence type="ECO:0000313" key="2">
    <source>
        <dbReference type="EMBL" id="KAG5410367.1"/>
    </source>
</evidence>
<keyword evidence="3" id="KW-1185">Reference proteome</keyword>
<proteinExistence type="predicted"/>
<name>A0ABQ7NHK1_BRACM</name>
<protein>
    <submittedName>
        <fullName evidence="2">Uncharacterized protein</fullName>
    </submittedName>
</protein>
<feature type="chain" id="PRO_5046969391" evidence="1">
    <location>
        <begin position="22"/>
        <end position="73"/>
    </location>
</feature>